<feature type="signal peptide" evidence="1">
    <location>
        <begin position="1"/>
        <end position="22"/>
    </location>
</feature>
<proteinExistence type="predicted"/>
<evidence type="ECO:0000313" key="3">
    <source>
        <dbReference type="Proteomes" id="UP001190926"/>
    </source>
</evidence>
<evidence type="ECO:0000313" key="2">
    <source>
        <dbReference type="EMBL" id="KAH6836216.1"/>
    </source>
</evidence>
<keyword evidence="1" id="KW-0732">Signal</keyword>
<name>A0AAD4PEF3_PERFH</name>
<sequence>MVRSWALIVMVVALAVANVASAARDMPAGDKGLADQKNFLSYGGVGSYYGLGDNGIPYGGVGGGVGTNGVPGVPGGLGAGGVIGTTPNGGVGGVVGVIPGGVVGFGGNSGGAGFGTGALPFPHP</sequence>
<dbReference type="AlphaFoldDB" id="A0AAD4PEF3"/>
<comment type="caution">
    <text evidence="2">The sequence shown here is derived from an EMBL/GenBank/DDBJ whole genome shotgun (WGS) entry which is preliminary data.</text>
</comment>
<accession>A0AAD4PEF3</accession>
<organism evidence="2 3">
    <name type="scientific">Perilla frutescens var. hirtella</name>
    <name type="common">Perilla citriodora</name>
    <name type="synonym">Perilla setoyensis</name>
    <dbReference type="NCBI Taxonomy" id="608512"/>
    <lineage>
        <taxon>Eukaryota</taxon>
        <taxon>Viridiplantae</taxon>
        <taxon>Streptophyta</taxon>
        <taxon>Embryophyta</taxon>
        <taxon>Tracheophyta</taxon>
        <taxon>Spermatophyta</taxon>
        <taxon>Magnoliopsida</taxon>
        <taxon>eudicotyledons</taxon>
        <taxon>Gunneridae</taxon>
        <taxon>Pentapetalae</taxon>
        <taxon>asterids</taxon>
        <taxon>lamiids</taxon>
        <taxon>Lamiales</taxon>
        <taxon>Lamiaceae</taxon>
        <taxon>Nepetoideae</taxon>
        <taxon>Elsholtzieae</taxon>
        <taxon>Perilla</taxon>
    </lineage>
</organism>
<keyword evidence="3" id="KW-1185">Reference proteome</keyword>
<protein>
    <submittedName>
        <fullName evidence="2">Uncharacterized protein</fullName>
    </submittedName>
</protein>
<feature type="chain" id="PRO_5042097851" evidence="1">
    <location>
        <begin position="23"/>
        <end position="124"/>
    </location>
</feature>
<reference evidence="2 3" key="1">
    <citation type="journal article" date="2021" name="Nat. Commun.">
        <title>Incipient diploidization of the medicinal plant Perilla within 10,000 years.</title>
        <authorList>
            <person name="Zhang Y."/>
            <person name="Shen Q."/>
            <person name="Leng L."/>
            <person name="Zhang D."/>
            <person name="Chen S."/>
            <person name="Shi Y."/>
            <person name="Ning Z."/>
            <person name="Chen S."/>
        </authorList>
    </citation>
    <scope>NUCLEOTIDE SEQUENCE [LARGE SCALE GENOMIC DNA]</scope>
    <source>
        <strain evidence="3">cv. PC099</strain>
    </source>
</reference>
<dbReference type="PANTHER" id="PTHR34463">
    <property type="entry name" value="GLYCINE-RICH PROTEIN"/>
    <property type="match status" value="1"/>
</dbReference>
<evidence type="ECO:0000256" key="1">
    <source>
        <dbReference type="SAM" id="SignalP"/>
    </source>
</evidence>
<dbReference type="PANTHER" id="PTHR34463:SF11">
    <property type="entry name" value="GLYCINE-RICH PROTEIN LIKE"/>
    <property type="match status" value="1"/>
</dbReference>
<dbReference type="Proteomes" id="UP001190926">
    <property type="component" value="Unassembled WGS sequence"/>
</dbReference>
<dbReference type="EMBL" id="SDAM02000021">
    <property type="protein sequence ID" value="KAH6836216.1"/>
    <property type="molecule type" value="Genomic_DNA"/>
</dbReference>
<gene>
    <name evidence="2" type="ORF">C2S53_001253</name>
</gene>